<comment type="caution">
    <text evidence="2">The sequence shown here is derived from an EMBL/GenBank/DDBJ whole genome shotgun (WGS) entry which is preliminary data.</text>
</comment>
<keyword evidence="3" id="KW-1185">Reference proteome</keyword>
<proteinExistence type="predicted"/>
<dbReference type="AlphaFoldDB" id="A0AAD5X5E1"/>
<dbReference type="EMBL" id="JADGJD010000475">
    <property type="protein sequence ID" value="KAJ3050761.1"/>
    <property type="molecule type" value="Genomic_DNA"/>
</dbReference>
<evidence type="ECO:0000256" key="1">
    <source>
        <dbReference type="SAM" id="MobiDB-lite"/>
    </source>
</evidence>
<accession>A0AAD5X5E1</accession>
<organism evidence="2 3">
    <name type="scientific">Rhizophlyctis rosea</name>
    <dbReference type="NCBI Taxonomy" id="64517"/>
    <lineage>
        <taxon>Eukaryota</taxon>
        <taxon>Fungi</taxon>
        <taxon>Fungi incertae sedis</taxon>
        <taxon>Chytridiomycota</taxon>
        <taxon>Chytridiomycota incertae sedis</taxon>
        <taxon>Chytridiomycetes</taxon>
        <taxon>Rhizophlyctidales</taxon>
        <taxon>Rhizophlyctidaceae</taxon>
        <taxon>Rhizophlyctis</taxon>
    </lineage>
</organism>
<sequence>MFRSMQSYQQYAAVSEHLIRNPESDWHKLSESVRNVMTIDVEEALANGIIGDAMDAVLPKPQKPKRSAAGGRLEGGA</sequence>
<dbReference type="Proteomes" id="UP001212841">
    <property type="component" value="Unassembled WGS sequence"/>
</dbReference>
<name>A0AAD5X5E1_9FUNG</name>
<evidence type="ECO:0000313" key="2">
    <source>
        <dbReference type="EMBL" id="KAJ3050761.1"/>
    </source>
</evidence>
<evidence type="ECO:0000313" key="3">
    <source>
        <dbReference type="Proteomes" id="UP001212841"/>
    </source>
</evidence>
<gene>
    <name evidence="2" type="ORF">HK097_008243</name>
</gene>
<protein>
    <submittedName>
        <fullName evidence="2">Uncharacterized protein</fullName>
    </submittedName>
</protein>
<reference evidence="2" key="1">
    <citation type="submission" date="2020-05" db="EMBL/GenBank/DDBJ databases">
        <title>Phylogenomic resolution of chytrid fungi.</title>
        <authorList>
            <person name="Stajich J.E."/>
            <person name="Amses K."/>
            <person name="Simmons R."/>
            <person name="Seto K."/>
            <person name="Myers J."/>
            <person name="Bonds A."/>
            <person name="Quandt C.A."/>
            <person name="Barry K."/>
            <person name="Liu P."/>
            <person name="Grigoriev I."/>
            <person name="Longcore J.E."/>
            <person name="James T.Y."/>
        </authorList>
    </citation>
    <scope>NUCLEOTIDE SEQUENCE</scope>
    <source>
        <strain evidence="2">JEL0318</strain>
    </source>
</reference>
<feature type="region of interest" description="Disordered" evidence="1">
    <location>
        <begin position="58"/>
        <end position="77"/>
    </location>
</feature>